<keyword evidence="1" id="KW-1133">Transmembrane helix</keyword>
<dbReference type="Proteomes" id="UP000585474">
    <property type="component" value="Unassembled WGS sequence"/>
</dbReference>
<name>A0A7J0FXY5_9ERIC</name>
<keyword evidence="1" id="KW-0472">Membrane</keyword>
<protein>
    <submittedName>
        <fullName evidence="2">Uncharacterized protein</fullName>
    </submittedName>
</protein>
<reference evidence="2 3" key="1">
    <citation type="submission" date="2019-07" db="EMBL/GenBank/DDBJ databases">
        <title>De Novo Assembly of kiwifruit Actinidia rufa.</title>
        <authorList>
            <person name="Sugita-Konishi S."/>
            <person name="Sato K."/>
            <person name="Mori E."/>
            <person name="Abe Y."/>
            <person name="Kisaki G."/>
            <person name="Hamano K."/>
            <person name="Suezawa K."/>
            <person name="Otani M."/>
            <person name="Fukuda T."/>
            <person name="Manabe T."/>
            <person name="Gomi K."/>
            <person name="Tabuchi M."/>
            <person name="Akimitsu K."/>
            <person name="Kataoka I."/>
        </authorList>
    </citation>
    <scope>NUCLEOTIDE SEQUENCE [LARGE SCALE GENOMIC DNA]</scope>
    <source>
        <strain evidence="3">cv. Fuchu</strain>
    </source>
</reference>
<evidence type="ECO:0000256" key="1">
    <source>
        <dbReference type="SAM" id="Phobius"/>
    </source>
</evidence>
<evidence type="ECO:0000313" key="3">
    <source>
        <dbReference type="Proteomes" id="UP000585474"/>
    </source>
</evidence>
<organism evidence="2 3">
    <name type="scientific">Actinidia rufa</name>
    <dbReference type="NCBI Taxonomy" id="165716"/>
    <lineage>
        <taxon>Eukaryota</taxon>
        <taxon>Viridiplantae</taxon>
        <taxon>Streptophyta</taxon>
        <taxon>Embryophyta</taxon>
        <taxon>Tracheophyta</taxon>
        <taxon>Spermatophyta</taxon>
        <taxon>Magnoliopsida</taxon>
        <taxon>eudicotyledons</taxon>
        <taxon>Gunneridae</taxon>
        <taxon>Pentapetalae</taxon>
        <taxon>asterids</taxon>
        <taxon>Ericales</taxon>
        <taxon>Actinidiaceae</taxon>
        <taxon>Actinidia</taxon>
    </lineage>
</organism>
<gene>
    <name evidence="2" type="ORF">Acr_16g0001730</name>
</gene>
<sequence length="260" mass="29211">MALVKPRVWLGLCFLRFGLFLIHELFQVLIPKELVKKGLKEGTLPLLIAPFGVHSQGGFGLLEVWLILNSRKELVDRFFENYINPLPCLVLVINWSSFHLLSYPLPRGAEPAFHSTCRTSSSSWGEHFNLRHEDDVFTQYCGSSAVKLVALINSSVALGVKNLAEIRTRRSLARRYSPLAQRDKVTIILVVQDDAGSALWVYLFRWGKLHQLVVNQDLCHFSQLGLQALDGYVPAVSSSKEQPTWILPRGGPGRPLGIIQ</sequence>
<feature type="transmembrane region" description="Helical" evidence="1">
    <location>
        <begin position="7"/>
        <end position="26"/>
    </location>
</feature>
<feature type="transmembrane region" description="Helical" evidence="1">
    <location>
        <begin position="46"/>
        <end position="68"/>
    </location>
</feature>
<keyword evidence="3" id="KW-1185">Reference proteome</keyword>
<evidence type="ECO:0000313" key="2">
    <source>
        <dbReference type="EMBL" id="GFZ03549.1"/>
    </source>
</evidence>
<dbReference type="AlphaFoldDB" id="A0A7J0FXY5"/>
<keyword evidence="1" id="KW-0812">Transmembrane</keyword>
<comment type="caution">
    <text evidence="2">The sequence shown here is derived from an EMBL/GenBank/DDBJ whole genome shotgun (WGS) entry which is preliminary data.</text>
</comment>
<dbReference type="EMBL" id="BJWL01000016">
    <property type="protein sequence ID" value="GFZ03549.1"/>
    <property type="molecule type" value="Genomic_DNA"/>
</dbReference>
<proteinExistence type="predicted"/>
<accession>A0A7J0FXY5</accession>